<dbReference type="GO" id="GO:0016279">
    <property type="term" value="F:protein-lysine N-methyltransferase activity"/>
    <property type="evidence" value="ECO:0007669"/>
    <property type="project" value="InterPro"/>
</dbReference>
<sequence length="370" mass="42740">MIDNFDLKLETLLHWVKNTDDEKKISNHTYISPKIDVKDVRSSGRGIYAVEPLKKGELILNIPHSFLLNFTTVMAHIVKYNGMAIDSHIHLLSLYLTFERKRSHKSFWKPFLDMLPSMDDFELMPIDWPQEVCTLLPSSTEVICELIKTKIDKDGDVTTLLPRQEVLLSWLCINSRCLYMDLPTSKNSADNFTMAPYVDFMNHSCDDHCTLKIDGKGFQVRTTSQYNTGDQVYLSYGPHSNDFLLCEYGFVIPDNKWNDLDISQYIIPLLKPPHVEFLKSFDYYDNYTMTKEGISFRTEVALATLQESDPQNSRKLLALINGYTDGDVFKEHSNALLSVILNKIIHEAEKHQHLQYDDDKRKKAIGTLRN</sequence>
<dbReference type="SUPFAM" id="SSF82199">
    <property type="entry name" value="SET domain"/>
    <property type="match status" value="1"/>
</dbReference>
<dbReference type="Gene3D" id="3.90.1410.10">
    <property type="entry name" value="set domain protein methyltransferase, domain 1"/>
    <property type="match status" value="1"/>
</dbReference>
<evidence type="ECO:0000313" key="5">
    <source>
        <dbReference type="EMBL" id="KAF6060009.1"/>
    </source>
</evidence>
<dbReference type="InterPro" id="IPR044429">
    <property type="entry name" value="SETD4_SET"/>
</dbReference>
<dbReference type="GO" id="GO:0032259">
    <property type="term" value="P:methylation"/>
    <property type="evidence" value="ECO:0007669"/>
    <property type="project" value="UniProtKB-KW"/>
</dbReference>
<dbReference type="PANTHER" id="PTHR13271">
    <property type="entry name" value="UNCHARACTERIZED PUTATIVE METHYLTRANSFERASE"/>
    <property type="match status" value="1"/>
</dbReference>
<evidence type="ECO:0000313" key="6">
    <source>
        <dbReference type="Proteomes" id="UP000536275"/>
    </source>
</evidence>
<dbReference type="Proteomes" id="UP000536275">
    <property type="component" value="Unassembled WGS sequence"/>
</dbReference>
<organism evidence="5 6">
    <name type="scientific">Candida albicans</name>
    <name type="common">Yeast</name>
    <dbReference type="NCBI Taxonomy" id="5476"/>
    <lineage>
        <taxon>Eukaryota</taxon>
        <taxon>Fungi</taxon>
        <taxon>Dikarya</taxon>
        <taxon>Ascomycota</taxon>
        <taxon>Saccharomycotina</taxon>
        <taxon>Pichiomycetes</taxon>
        <taxon>Debaryomycetaceae</taxon>
        <taxon>Candida/Lodderomyces clade</taxon>
        <taxon>Candida</taxon>
    </lineage>
</organism>
<keyword evidence="1" id="KW-0489">Methyltransferase</keyword>
<evidence type="ECO:0000256" key="1">
    <source>
        <dbReference type="ARBA" id="ARBA00022603"/>
    </source>
</evidence>
<evidence type="ECO:0000259" key="4">
    <source>
        <dbReference type="PROSITE" id="PS50280"/>
    </source>
</evidence>
<dbReference type="PROSITE" id="PS50280">
    <property type="entry name" value="SET"/>
    <property type="match status" value="1"/>
</dbReference>
<dbReference type="Pfam" id="PF00856">
    <property type="entry name" value="SET"/>
    <property type="match status" value="1"/>
</dbReference>
<evidence type="ECO:0000256" key="2">
    <source>
        <dbReference type="ARBA" id="ARBA00022679"/>
    </source>
</evidence>
<dbReference type="PANTHER" id="PTHR13271:SF47">
    <property type="entry name" value="ACTIN-HISTIDINE N-METHYLTRANSFERASE"/>
    <property type="match status" value="1"/>
</dbReference>
<dbReference type="CDD" id="cd19177">
    <property type="entry name" value="SET_SETD4"/>
    <property type="match status" value="1"/>
</dbReference>
<dbReference type="InterPro" id="IPR046341">
    <property type="entry name" value="SET_dom_sf"/>
</dbReference>
<keyword evidence="3" id="KW-0949">S-adenosyl-L-methionine</keyword>
<reference evidence="5 6" key="1">
    <citation type="submission" date="2020-03" db="EMBL/GenBank/DDBJ databases">
        <title>FDA dAtabase for Regulatory Grade micrObial Sequences (FDA-ARGOS): Supporting development and validation of Infectious Disease Dx tests.</title>
        <authorList>
            <person name="Campos J."/>
            <person name="Goldberg B."/>
            <person name="Tallon L."/>
            <person name="Sadzewicz L."/>
            <person name="Vavikolanu K."/>
            <person name="Mehta A."/>
            <person name="Aluvathingal J."/>
            <person name="Nadendla S."/>
            <person name="Nandy P."/>
            <person name="Geyer C."/>
            <person name="Yan Y."/>
            <person name="Sichtig H."/>
        </authorList>
    </citation>
    <scope>NUCLEOTIDE SEQUENCE [LARGE SCALE GENOMIC DNA]</scope>
    <source>
        <strain evidence="5 6">FDAARGOS_656</strain>
    </source>
</reference>
<name>A0A8H6BR91_CANAX</name>
<protein>
    <submittedName>
        <fullName evidence="5">SET domain family protein</fullName>
    </submittedName>
</protein>
<dbReference type="InterPro" id="IPR016852">
    <property type="entry name" value="SET_MeTrfase"/>
</dbReference>
<comment type="caution">
    <text evidence="5">The sequence shown here is derived from an EMBL/GenBank/DDBJ whole genome shotgun (WGS) entry which is preliminary data.</text>
</comment>
<dbReference type="InterPro" id="IPR050600">
    <property type="entry name" value="SETD3_SETD6_MTase"/>
</dbReference>
<feature type="domain" description="SET" evidence="4">
    <location>
        <begin position="33"/>
        <end position="237"/>
    </location>
</feature>
<dbReference type="AlphaFoldDB" id="A0A8H6BR91"/>
<proteinExistence type="predicted"/>
<accession>A0A8H6BR91</accession>
<dbReference type="InterPro" id="IPR001214">
    <property type="entry name" value="SET_dom"/>
</dbReference>
<gene>
    <name evidence="5" type="ORF">FOB64_006990</name>
</gene>
<dbReference type="EMBL" id="JABWAD010000069">
    <property type="protein sequence ID" value="KAF6060009.1"/>
    <property type="molecule type" value="Genomic_DNA"/>
</dbReference>
<dbReference type="PIRSF" id="PIRSF027158">
    <property type="entry name" value="Lys_MTase_YDR198C_prd"/>
    <property type="match status" value="1"/>
</dbReference>
<evidence type="ECO:0000256" key="3">
    <source>
        <dbReference type="ARBA" id="ARBA00022691"/>
    </source>
</evidence>
<keyword evidence="2" id="KW-0808">Transferase</keyword>